<dbReference type="PRINTS" id="PR01005">
    <property type="entry name" value="FLGHOOKAP1"/>
</dbReference>
<keyword evidence="5" id="KW-0964">Secreted</keyword>
<dbReference type="AlphaFoldDB" id="A0A1P8K6D6"/>
<dbReference type="GO" id="GO:0009424">
    <property type="term" value="C:bacterial-type flagellum hook"/>
    <property type="evidence" value="ECO:0007669"/>
    <property type="project" value="InterPro"/>
</dbReference>
<dbReference type="eggNOG" id="COG1256">
    <property type="taxonomic scope" value="Bacteria"/>
</dbReference>
<proteinExistence type="inferred from homology"/>
<feature type="domain" description="Flagellar basal body rod protein N-terminal" evidence="8">
    <location>
        <begin position="5"/>
        <end position="33"/>
    </location>
</feature>
<keyword evidence="12" id="KW-0282">Flagellum</keyword>
<dbReference type="NCBIfam" id="TIGR02492">
    <property type="entry name" value="flgK_ends"/>
    <property type="match status" value="1"/>
</dbReference>
<dbReference type="GO" id="GO:0044780">
    <property type="term" value="P:bacterial-type flagellum assembly"/>
    <property type="evidence" value="ECO:0007669"/>
    <property type="project" value="InterPro"/>
</dbReference>
<feature type="domain" description="Flagellar basal-body/hook protein C-terminal" evidence="9">
    <location>
        <begin position="607"/>
        <end position="644"/>
    </location>
</feature>
<dbReference type="PANTHER" id="PTHR30033">
    <property type="entry name" value="FLAGELLAR HOOK-ASSOCIATED PROTEIN 1"/>
    <property type="match status" value="1"/>
</dbReference>
<feature type="domain" description="Flagellar hook-associated protein FlgK helical" evidence="11">
    <location>
        <begin position="91"/>
        <end position="325"/>
    </location>
</feature>
<keyword evidence="7" id="KW-0175">Coiled coil</keyword>
<keyword evidence="6" id="KW-0975">Bacterial flagellum</keyword>
<comment type="subcellular location">
    <subcellularLocation>
        <location evidence="1">Bacterial flagellum</location>
    </subcellularLocation>
    <subcellularLocation>
        <location evidence="2">Secreted</location>
    </subcellularLocation>
</comment>
<protein>
    <recommendedName>
        <fullName evidence="4">Flagellar hook-associated protein 1</fullName>
    </recommendedName>
</protein>
<dbReference type="InterPro" id="IPR010930">
    <property type="entry name" value="Flg_bb/hook_C_dom"/>
</dbReference>
<keyword evidence="13" id="KW-1185">Reference proteome</keyword>
<dbReference type="SUPFAM" id="SSF64518">
    <property type="entry name" value="Phase 1 flagellin"/>
    <property type="match status" value="1"/>
</dbReference>
<sequence length="648" mass="67486">MGILSIGVQALQANQAALQTAGNNIANVNTVGYSRQRVILETVPGQFTGGGYIGKGVNIQTIQRNFDAFLTRQATLTASTAAADVTRADKLKQLEGIFGGGANGLGASISDMLNAFSDVASAPTDLTARTVVLTRIDETAARMRAASQSLDELQTGITQELSQKVDAVNSLARNIARLNQEIAKVNGNGQPPNDLLDQRDQLVRELNQYVQTTSIPADDGTVGIFIGGSQALVLGTNVSPVSLVKDEFGDTLKNKLSINRNGVSIPLDENNLGGGEISGLLRFQNTDLNEGRNLLGRLTLAVSTAMNNQNKLGLDLDGNPGGNVFTAASFGAVNILQPVPPAILNTGTSNLSLGISDVTKFVASDYEVNFTSGTAGSITRRSDGVKTAFDFGTTNPVVIDGIAITEGNLGGAAAGDRFLLKPFSTSATNIASQFSTPRALAVASPVVGLMGSTNTGSLQQVGIVARDNPPTNVPVTLTFTGPNSYTRSDVAGTFTYTPGQAIQGTEPATTPLSQWSLTLQGTPKAGDTFAVRAITDPTLSVDVKLNAGNATAMMNLRDVAMFDGAAMTDGYAGLISQIGIRTQSANYAATVSTSIAGNLEKDRAGVSGVNLDEEAAKLLQYQQAYQASAKMIQIAQNIFDTLIQGLGR</sequence>
<feature type="coiled-coil region" evidence="7">
    <location>
        <begin position="161"/>
        <end position="188"/>
    </location>
</feature>
<dbReference type="PANTHER" id="PTHR30033:SF1">
    <property type="entry name" value="FLAGELLAR HOOK-ASSOCIATED PROTEIN 1"/>
    <property type="match status" value="1"/>
</dbReference>
<evidence type="ECO:0000256" key="6">
    <source>
        <dbReference type="ARBA" id="ARBA00023143"/>
    </source>
</evidence>
<comment type="similarity">
    <text evidence="3">Belongs to the flagella basal body rod proteins family.</text>
</comment>
<dbReference type="InterPro" id="IPR053927">
    <property type="entry name" value="FlgK_helical"/>
</dbReference>
<gene>
    <name evidence="12" type="ORF">RS694_02685</name>
</gene>
<dbReference type="STRING" id="1484693.RS694_02685"/>
<dbReference type="Pfam" id="PF21158">
    <property type="entry name" value="flgK_1st_1"/>
    <property type="match status" value="1"/>
</dbReference>
<feature type="domain" description="Flagellar hook-associated protein 1 D2-like" evidence="10">
    <location>
        <begin position="345"/>
        <end position="422"/>
    </location>
</feature>
<evidence type="ECO:0000259" key="10">
    <source>
        <dbReference type="Pfam" id="PF21158"/>
    </source>
</evidence>
<evidence type="ECO:0000313" key="12">
    <source>
        <dbReference type="EMBL" id="APW41564.1"/>
    </source>
</evidence>
<evidence type="ECO:0000259" key="11">
    <source>
        <dbReference type="Pfam" id="PF22638"/>
    </source>
</evidence>
<dbReference type="InterPro" id="IPR019776">
    <property type="entry name" value="Flagellar_basal_body_rod_CS"/>
</dbReference>
<dbReference type="InterPro" id="IPR001444">
    <property type="entry name" value="Flag_bb_rod_N"/>
</dbReference>
<dbReference type="Pfam" id="PF22638">
    <property type="entry name" value="FlgK_D1"/>
    <property type="match status" value="1"/>
</dbReference>
<dbReference type="Pfam" id="PF06429">
    <property type="entry name" value="Flg_bbr_C"/>
    <property type="match status" value="1"/>
</dbReference>
<dbReference type="GO" id="GO:0005576">
    <property type="term" value="C:extracellular region"/>
    <property type="evidence" value="ECO:0007669"/>
    <property type="project" value="UniProtKB-SubCell"/>
</dbReference>
<dbReference type="KEGG" id="rsb:RS694_02685"/>
<evidence type="ECO:0000256" key="5">
    <source>
        <dbReference type="ARBA" id="ARBA00022525"/>
    </source>
</evidence>
<dbReference type="Pfam" id="PF00460">
    <property type="entry name" value="Flg_bb_rod"/>
    <property type="match status" value="1"/>
</dbReference>
<accession>A0A1P8K6D6</accession>
<evidence type="ECO:0000259" key="8">
    <source>
        <dbReference type="Pfam" id="PF00460"/>
    </source>
</evidence>
<evidence type="ECO:0000256" key="3">
    <source>
        <dbReference type="ARBA" id="ARBA00009677"/>
    </source>
</evidence>
<dbReference type="GO" id="GO:0005198">
    <property type="term" value="F:structural molecule activity"/>
    <property type="evidence" value="ECO:0007669"/>
    <property type="project" value="InterPro"/>
</dbReference>
<evidence type="ECO:0000256" key="7">
    <source>
        <dbReference type="SAM" id="Coils"/>
    </source>
</evidence>
<evidence type="ECO:0000256" key="1">
    <source>
        <dbReference type="ARBA" id="ARBA00004365"/>
    </source>
</evidence>
<dbReference type="InterPro" id="IPR002371">
    <property type="entry name" value="FlgK"/>
</dbReference>
<evidence type="ECO:0000256" key="2">
    <source>
        <dbReference type="ARBA" id="ARBA00004613"/>
    </source>
</evidence>
<evidence type="ECO:0000256" key="4">
    <source>
        <dbReference type="ARBA" id="ARBA00016244"/>
    </source>
</evidence>
<dbReference type="RefSeq" id="WP_029709451.1">
    <property type="nucleotide sequence ID" value="NZ_CP019239.1"/>
</dbReference>
<dbReference type="Proteomes" id="UP000186110">
    <property type="component" value="Chromosome"/>
</dbReference>
<evidence type="ECO:0000259" key="9">
    <source>
        <dbReference type="Pfam" id="PF06429"/>
    </source>
</evidence>
<keyword evidence="12" id="KW-0969">Cilium</keyword>
<dbReference type="PROSITE" id="PS00588">
    <property type="entry name" value="FLAGELLA_BB_ROD"/>
    <property type="match status" value="1"/>
</dbReference>
<evidence type="ECO:0000313" key="13">
    <source>
        <dbReference type="Proteomes" id="UP000186110"/>
    </source>
</evidence>
<reference evidence="12 13" key="1">
    <citation type="submission" date="2017-01" db="EMBL/GenBank/DDBJ databases">
        <authorList>
            <person name="Mah S.A."/>
            <person name="Swanson W.J."/>
            <person name="Moy G.W."/>
            <person name="Vacquier V.D."/>
        </authorList>
    </citation>
    <scope>NUCLEOTIDE SEQUENCE [LARGE SCALE GENOMIC DNA]</scope>
    <source>
        <strain evidence="12 13">DSM 22694</strain>
    </source>
</reference>
<organism evidence="12 13">
    <name type="scientific">Rhodoferax saidenbachensis</name>
    <dbReference type="NCBI Taxonomy" id="1484693"/>
    <lineage>
        <taxon>Bacteria</taxon>
        <taxon>Pseudomonadati</taxon>
        <taxon>Pseudomonadota</taxon>
        <taxon>Betaproteobacteria</taxon>
        <taxon>Burkholderiales</taxon>
        <taxon>Comamonadaceae</taxon>
        <taxon>Rhodoferax</taxon>
    </lineage>
</organism>
<dbReference type="InterPro" id="IPR049119">
    <property type="entry name" value="FlgK_D2-like"/>
</dbReference>
<keyword evidence="12" id="KW-0966">Cell projection</keyword>
<name>A0A1P8K6D6_9BURK</name>
<dbReference type="EMBL" id="CP019239">
    <property type="protein sequence ID" value="APW41564.1"/>
    <property type="molecule type" value="Genomic_DNA"/>
</dbReference>